<keyword evidence="3" id="KW-1185">Reference proteome</keyword>
<keyword evidence="1" id="KW-0472">Membrane</keyword>
<gene>
    <name evidence="2" type="ORF">O1D97_17095</name>
</gene>
<keyword evidence="1" id="KW-0812">Transmembrane</keyword>
<sequence length="88" mass="9569">MLGESLGDEFHVLTQVSIPVFVLAGIALVHGVLAKKRIGIVGLVIFYLVGFFVLNVYFTMVLTALAVADAFINFRGRIQEKPSDLSDS</sequence>
<protein>
    <submittedName>
        <fullName evidence="2">Uncharacterized protein</fullName>
    </submittedName>
</protein>
<feature type="transmembrane region" description="Helical" evidence="1">
    <location>
        <begin position="12"/>
        <end position="33"/>
    </location>
</feature>
<evidence type="ECO:0000313" key="2">
    <source>
        <dbReference type="EMBL" id="MCZ2723277.1"/>
    </source>
</evidence>
<keyword evidence="1" id="KW-1133">Transmembrane helix</keyword>
<comment type="caution">
    <text evidence="2">The sequence shown here is derived from an EMBL/GenBank/DDBJ whole genome shotgun (WGS) entry which is preliminary data.</text>
</comment>
<reference evidence="2" key="1">
    <citation type="submission" date="2022-12" db="EMBL/GenBank/DDBJ databases">
        <title>Marinomonas 15G1-11 sp. nov, isolated from marine algae.</title>
        <authorList>
            <person name="Butt M."/>
            <person name="Choi D.G."/>
            <person name="Kim J.M."/>
            <person name="Lee J.K."/>
            <person name="Baek J.H."/>
            <person name="Jeon C.O."/>
        </authorList>
    </citation>
    <scope>NUCLEOTIDE SEQUENCE</scope>
    <source>
        <strain evidence="2">15G1-11</strain>
    </source>
</reference>
<name>A0ABT4JY12_9GAMM</name>
<evidence type="ECO:0000256" key="1">
    <source>
        <dbReference type="SAM" id="Phobius"/>
    </source>
</evidence>
<feature type="transmembrane region" description="Helical" evidence="1">
    <location>
        <begin position="40"/>
        <end position="67"/>
    </location>
</feature>
<dbReference type="RefSeq" id="WP_269127366.1">
    <property type="nucleotide sequence ID" value="NZ_JAPUBN010000020.1"/>
</dbReference>
<accession>A0ABT4JY12</accession>
<proteinExistence type="predicted"/>
<organism evidence="2 3">
    <name type="scientific">Marinomonas phaeophyticola</name>
    <dbReference type="NCBI Taxonomy" id="3004091"/>
    <lineage>
        <taxon>Bacteria</taxon>
        <taxon>Pseudomonadati</taxon>
        <taxon>Pseudomonadota</taxon>
        <taxon>Gammaproteobacteria</taxon>
        <taxon>Oceanospirillales</taxon>
        <taxon>Oceanospirillaceae</taxon>
        <taxon>Marinomonas</taxon>
    </lineage>
</organism>
<evidence type="ECO:0000313" key="3">
    <source>
        <dbReference type="Proteomes" id="UP001149719"/>
    </source>
</evidence>
<dbReference type="Proteomes" id="UP001149719">
    <property type="component" value="Unassembled WGS sequence"/>
</dbReference>
<dbReference type="EMBL" id="JAPUBN010000020">
    <property type="protein sequence ID" value="MCZ2723277.1"/>
    <property type="molecule type" value="Genomic_DNA"/>
</dbReference>